<evidence type="ECO:0000259" key="10">
    <source>
        <dbReference type="PROSITE" id="PS50859"/>
    </source>
</evidence>
<dbReference type="PANTHER" id="PTHR21136:SF216">
    <property type="entry name" value="LONGIN-LIKE DOMAIN-CONTAINING PROTEIN-RELATED"/>
    <property type="match status" value="1"/>
</dbReference>
<dbReference type="Pfam" id="PF00957">
    <property type="entry name" value="Synaptobrevin"/>
    <property type="match status" value="1"/>
</dbReference>
<dbReference type="PROSITE" id="PS50892">
    <property type="entry name" value="V_SNARE"/>
    <property type="match status" value="1"/>
</dbReference>
<dbReference type="STRING" id="3847.K7MSW7"/>
<evidence type="ECO:0000313" key="14">
    <source>
        <dbReference type="Proteomes" id="UP000008827"/>
    </source>
</evidence>
<proteinExistence type="inferred from homology"/>
<dbReference type="EMBL" id="CM000851">
    <property type="protein sequence ID" value="KRG99807.1"/>
    <property type="molecule type" value="Genomic_DNA"/>
</dbReference>
<keyword evidence="3" id="KW-0812">Transmembrane</keyword>
<reference evidence="12" key="3">
    <citation type="submission" date="2018-07" db="EMBL/GenBank/DDBJ databases">
        <title>WGS assembly of Glycine max.</title>
        <authorList>
            <person name="Schmutz J."/>
            <person name="Cannon S."/>
            <person name="Schlueter J."/>
            <person name="Ma J."/>
            <person name="Mitros T."/>
            <person name="Nelson W."/>
            <person name="Hyten D."/>
            <person name="Song Q."/>
            <person name="Thelen J."/>
            <person name="Cheng J."/>
            <person name="Xu D."/>
            <person name="Hellsten U."/>
            <person name="May G."/>
            <person name="Yu Y."/>
            <person name="Sakurai T."/>
            <person name="Umezawa T."/>
            <person name="Bhattacharyya M."/>
            <person name="Sandhu D."/>
            <person name="Valliyodan B."/>
            <person name="Lindquist E."/>
            <person name="Peto M."/>
            <person name="Grant D."/>
            <person name="Shu S."/>
            <person name="Goodstein D."/>
            <person name="Barry K."/>
            <person name="Futrell-Griggs M."/>
            <person name="Abernathy B."/>
            <person name="Du J."/>
            <person name="Tian Z."/>
            <person name="Zhu L."/>
            <person name="Gill N."/>
            <person name="Joshi T."/>
            <person name="Libault M."/>
            <person name="Sethuraman A."/>
            <person name="Zhang X."/>
            <person name="Shinozaki K."/>
            <person name="Nguyen H."/>
            <person name="Wing R."/>
            <person name="Cregan P."/>
            <person name="Specht J."/>
            <person name="Grimwood J."/>
            <person name="Rokhsar D."/>
            <person name="Stacey G."/>
            <person name="Shoemaker R."/>
            <person name="Jackson S."/>
        </authorList>
    </citation>
    <scope>NUCLEOTIDE SEQUENCE</scope>
    <source>
        <tissue evidence="12">Callus</tissue>
    </source>
</reference>
<dbReference type="AlphaFoldDB" id="K7MSW7"/>
<dbReference type="PROSITE" id="PS50859">
    <property type="entry name" value="LONGIN"/>
    <property type="match status" value="1"/>
</dbReference>
<evidence type="ECO:0000256" key="3">
    <source>
        <dbReference type="ARBA" id="ARBA00022692"/>
    </source>
</evidence>
<dbReference type="SMR" id="K7MSW7"/>
<protein>
    <recommendedName>
        <fullName evidence="15">Longin domain-containing protein</fullName>
    </recommendedName>
</protein>
<dbReference type="FunFam" id="3.30.450.50:FF:000009">
    <property type="entry name" value="Vesicle-associated membrane protein 724"/>
    <property type="match status" value="1"/>
</dbReference>
<dbReference type="eggNOG" id="KOG0859">
    <property type="taxonomic scope" value="Eukaryota"/>
</dbReference>
<organism evidence="12">
    <name type="scientific">Glycine max</name>
    <name type="common">Soybean</name>
    <name type="synonym">Glycine hispida</name>
    <dbReference type="NCBI Taxonomy" id="3847"/>
    <lineage>
        <taxon>Eukaryota</taxon>
        <taxon>Viridiplantae</taxon>
        <taxon>Streptophyta</taxon>
        <taxon>Embryophyta</taxon>
        <taxon>Tracheophyta</taxon>
        <taxon>Spermatophyta</taxon>
        <taxon>Magnoliopsida</taxon>
        <taxon>eudicotyledons</taxon>
        <taxon>Gunneridae</taxon>
        <taxon>Pentapetalae</taxon>
        <taxon>rosids</taxon>
        <taxon>fabids</taxon>
        <taxon>Fabales</taxon>
        <taxon>Fabaceae</taxon>
        <taxon>Papilionoideae</taxon>
        <taxon>50 kb inversion clade</taxon>
        <taxon>NPAAA clade</taxon>
        <taxon>indigoferoid/millettioid clade</taxon>
        <taxon>Phaseoleae</taxon>
        <taxon>Glycine</taxon>
        <taxon>Glycine subgen. Soja</taxon>
    </lineage>
</organism>
<reference evidence="12 13" key="1">
    <citation type="journal article" date="2010" name="Nature">
        <title>Genome sequence of the palaeopolyploid soybean.</title>
        <authorList>
            <person name="Schmutz J."/>
            <person name="Cannon S.B."/>
            <person name="Schlueter J."/>
            <person name="Ma J."/>
            <person name="Mitros T."/>
            <person name="Nelson W."/>
            <person name="Hyten D.L."/>
            <person name="Song Q."/>
            <person name="Thelen J.J."/>
            <person name="Cheng J."/>
            <person name="Xu D."/>
            <person name="Hellsten U."/>
            <person name="May G.D."/>
            <person name="Yu Y."/>
            <person name="Sakurai T."/>
            <person name="Umezawa T."/>
            <person name="Bhattacharyya M.K."/>
            <person name="Sandhu D."/>
            <person name="Valliyodan B."/>
            <person name="Lindquist E."/>
            <person name="Peto M."/>
            <person name="Grant D."/>
            <person name="Shu S."/>
            <person name="Goodstein D."/>
            <person name="Barry K."/>
            <person name="Futrell-Griggs M."/>
            <person name="Abernathy B."/>
            <person name="Du J."/>
            <person name="Tian Z."/>
            <person name="Zhu L."/>
            <person name="Gill N."/>
            <person name="Joshi T."/>
            <person name="Libault M."/>
            <person name="Sethuraman A."/>
            <person name="Zhang X.-C."/>
            <person name="Shinozaki K."/>
            <person name="Nguyen H.T."/>
            <person name="Wing R.A."/>
            <person name="Cregan P."/>
            <person name="Specht J."/>
            <person name="Grimwood J."/>
            <person name="Rokhsar D."/>
            <person name="Stacey G."/>
            <person name="Shoemaker R.C."/>
            <person name="Jackson S.A."/>
        </authorList>
    </citation>
    <scope>NUCLEOTIDE SEQUENCE</scope>
    <source>
        <strain evidence="13">cv. Williams 82</strain>
        <tissue evidence="12">Callus</tissue>
    </source>
</reference>
<comment type="similarity">
    <text evidence="1">Belongs to the synaptobrevin family.</text>
</comment>
<dbReference type="PRINTS" id="PR00219">
    <property type="entry name" value="SYNAPTOBREVN"/>
</dbReference>
<dbReference type="CDD" id="cd14824">
    <property type="entry name" value="Longin"/>
    <property type="match status" value="1"/>
</dbReference>
<dbReference type="InterPro" id="IPR001388">
    <property type="entry name" value="Synaptobrevin-like"/>
</dbReference>
<evidence type="ECO:0000259" key="11">
    <source>
        <dbReference type="PROSITE" id="PS50892"/>
    </source>
</evidence>
<evidence type="ECO:0000313" key="13">
    <source>
        <dbReference type="EnsemblPlants" id="KRG99807"/>
    </source>
</evidence>
<evidence type="ECO:0000256" key="2">
    <source>
        <dbReference type="ARBA" id="ARBA00022448"/>
    </source>
</evidence>
<dbReference type="GO" id="GO:0005737">
    <property type="term" value="C:cytoplasm"/>
    <property type="evidence" value="ECO:0007669"/>
    <property type="project" value="UniProtKB-ARBA"/>
</dbReference>
<keyword evidence="5" id="KW-1133">Transmembrane helix</keyword>
<dbReference type="InterPro" id="IPR051097">
    <property type="entry name" value="Synaptobrevin-like_transport"/>
</dbReference>
<dbReference type="Pfam" id="PF13774">
    <property type="entry name" value="Longin"/>
    <property type="match status" value="1"/>
</dbReference>
<evidence type="ECO:0000256" key="9">
    <source>
        <dbReference type="PROSITE-ProRule" id="PRU00290"/>
    </source>
</evidence>
<dbReference type="GO" id="GO:0015031">
    <property type="term" value="P:protein transport"/>
    <property type="evidence" value="ECO:0007669"/>
    <property type="project" value="UniProtKB-KW"/>
</dbReference>
<dbReference type="SUPFAM" id="SSF64356">
    <property type="entry name" value="SNARE-like"/>
    <property type="match status" value="1"/>
</dbReference>
<keyword evidence="14" id="KW-1185">Reference proteome</keyword>
<evidence type="ECO:0000256" key="5">
    <source>
        <dbReference type="ARBA" id="ARBA00022989"/>
    </source>
</evidence>
<evidence type="ECO:0000256" key="6">
    <source>
        <dbReference type="ARBA" id="ARBA00023136"/>
    </source>
</evidence>
<dbReference type="GO" id="GO:0012505">
    <property type="term" value="C:endomembrane system"/>
    <property type="evidence" value="ECO:0007669"/>
    <property type="project" value="UniProtKB-SubCell"/>
</dbReference>
<feature type="domain" description="Longin" evidence="10">
    <location>
        <begin position="10"/>
        <end position="114"/>
    </location>
</feature>
<keyword evidence="9" id="KW-0175">Coiled coil</keyword>
<feature type="domain" description="V-SNARE coiled-coil homology" evidence="11">
    <location>
        <begin position="130"/>
        <end position="190"/>
    </location>
</feature>
<evidence type="ECO:0000256" key="1">
    <source>
        <dbReference type="ARBA" id="ARBA00008025"/>
    </source>
</evidence>
<dbReference type="PANTHER" id="PTHR21136">
    <property type="entry name" value="SNARE PROTEINS"/>
    <property type="match status" value="1"/>
</dbReference>
<dbReference type="Gene3D" id="3.30.450.50">
    <property type="entry name" value="Longin domain"/>
    <property type="match status" value="1"/>
</dbReference>
<comment type="function">
    <text evidence="7">Involved in the targeting and/or fusion of transport vesicles to their target membrane.</text>
</comment>
<dbReference type="HOGENOM" id="CLU_064620_1_3_1"/>
<evidence type="ECO:0008006" key="15">
    <source>
        <dbReference type="Google" id="ProtNLM"/>
    </source>
</evidence>
<dbReference type="GO" id="GO:0016192">
    <property type="term" value="P:vesicle-mediated transport"/>
    <property type="evidence" value="ECO:0007669"/>
    <property type="project" value="InterPro"/>
</dbReference>
<dbReference type="Proteomes" id="UP000008827">
    <property type="component" value="Chromosome 18"/>
</dbReference>
<gene>
    <name evidence="13" type="primary">LOC100803251</name>
    <name evidence="12" type="ORF">GLYMA_18G172100</name>
</gene>
<dbReference type="InterPro" id="IPR042855">
    <property type="entry name" value="V_SNARE_CC"/>
</dbReference>
<dbReference type="Gene3D" id="1.20.5.110">
    <property type="match status" value="1"/>
</dbReference>
<reference evidence="13" key="2">
    <citation type="submission" date="2018-02" db="UniProtKB">
        <authorList>
            <consortium name="EnsemblPlants"/>
        </authorList>
    </citation>
    <scope>IDENTIFICATION</scope>
    <source>
        <strain evidence="13">Williams 82</strain>
    </source>
</reference>
<dbReference type="ExpressionAtlas" id="K7MSW7">
    <property type="expression patterns" value="baseline and differential"/>
</dbReference>
<dbReference type="SUPFAM" id="SSF58038">
    <property type="entry name" value="SNARE fusion complex"/>
    <property type="match status" value="1"/>
</dbReference>
<dbReference type="GO" id="GO:0016020">
    <property type="term" value="C:membrane"/>
    <property type="evidence" value="ECO:0007669"/>
    <property type="project" value="InterPro"/>
</dbReference>
<dbReference type="PaxDb" id="3847-GLYMA18G37970.3"/>
<evidence type="ECO:0000313" key="12">
    <source>
        <dbReference type="EMBL" id="KRG99807.1"/>
    </source>
</evidence>
<dbReference type="SMART" id="SM01270">
    <property type="entry name" value="Longin"/>
    <property type="match status" value="1"/>
</dbReference>
<name>K7MSW7_SOYBN</name>
<dbReference type="InterPro" id="IPR010908">
    <property type="entry name" value="Longin_dom"/>
</dbReference>
<dbReference type="CDD" id="cd15843">
    <property type="entry name" value="R-SNARE"/>
    <property type="match status" value="1"/>
</dbReference>
<dbReference type="InterPro" id="IPR011012">
    <property type="entry name" value="Longin-like_dom_sf"/>
</dbReference>
<evidence type="ECO:0000256" key="4">
    <source>
        <dbReference type="ARBA" id="ARBA00022927"/>
    </source>
</evidence>
<accession>K7MSW7</accession>
<evidence type="ECO:0000256" key="7">
    <source>
        <dbReference type="ARBA" id="ARBA00037493"/>
    </source>
</evidence>
<keyword evidence="6" id="KW-0472">Membrane</keyword>
<dbReference type="Gramene" id="KRG99807">
    <property type="protein sequence ID" value="KRG99807"/>
    <property type="gene ID" value="GLYMA_18G172100"/>
</dbReference>
<keyword evidence="4" id="KW-0653">Protein transport</keyword>
<evidence type="ECO:0000256" key="8">
    <source>
        <dbReference type="ARBA" id="ARBA00046280"/>
    </source>
</evidence>
<keyword evidence="2" id="KW-0813">Transport</keyword>
<comment type="subcellular location">
    <subcellularLocation>
        <location evidence="8">Endomembrane system</location>
        <topology evidence="8">Single-pass type IV membrane protein</topology>
    </subcellularLocation>
</comment>
<sequence>MGQQSLIYSFVARGTMILAEHTDFSGNFAEVALQCLQRLPASDNKFTYNADGHTFNYLTYNGFTYCVVAVESVGRQLAMAYLERIMEDFSKRYGGGKATTATAKSLNKEFGSKLKEHMQYCVEHPEEVSKLAKVKAQVSEVQQVMRANIDQVLDRQVKIDVLVGQTEDLRNQGAGRPDKEKDVVSKHEDKVNSTCHRDCHHFNNCLIGHLELLQLDPFFVI</sequence>
<dbReference type="EnsemblPlants" id="KRG99807">
    <property type="protein sequence ID" value="KRG99807"/>
    <property type="gene ID" value="GLYMA_18G172100"/>
</dbReference>